<organism evidence="2 3">
    <name type="scientific">Saccharothrix hoggarensis</name>
    <dbReference type="NCBI Taxonomy" id="913853"/>
    <lineage>
        <taxon>Bacteria</taxon>
        <taxon>Bacillati</taxon>
        <taxon>Actinomycetota</taxon>
        <taxon>Actinomycetes</taxon>
        <taxon>Pseudonocardiales</taxon>
        <taxon>Pseudonocardiaceae</taxon>
        <taxon>Saccharothrix</taxon>
    </lineage>
</organism>
<dbReference type="RefSeq" id="WP_380730473.1">
    <property type="nucleotide sequence ID" value="NZ_JBHTLK010000423.1"/>
</dbReference>
<proteinExistence type="predicted"/>
<protein>
    <submittedName>
        <fullName evidence="2">DUF6222 family protein</fullName>
    </submittedName>
</protein>
<dbReference type="Proteomes" id="UP001597168">
    <property type="component" value="Unassembled WGS sequence"/>
</dbReference>
<gene>
    <name evidence="2" type="ORF">ACFQ3T_35825</name>
</gene>
<evidence type="ECO:0000313" key="3">
    <source>
        <dbReference type="Proteomes" id="UP001597168"/>
    </source>
</evidence>
<dbReference type="InterPro" id="IPR046194">
    <property type="entry name" value="DUF6222"/>
</dbReference>
<comment type="caution">
    <text evidence="2">The sequence shown here is derived from an EMBL/GenBank/DDBJ whole genome shotgun (WGS) entry which is preliminary data.</text>
</comment>
<evidence type="ECO:0000256" key="1">
    <source>
        <dbReference type="SAM" id="MobiDB-lite"/>
    </source>
</evidence>
<name>A0ABW3R679_9PSEU</name>
<feature type="region of interest" description="Disordered" evidence="1">
    <location>
        <begin position="1"/>
        <end position="52"/>
    </location>
</feature>
<evidence type="ECO:0000313" key="2">
    <source>
        <dbReference type="EMBL" id="MFD1152538.1"/>
    </source>
</evidence>
<reference evidence="3" key="1">
    <citation type="journal article" date="2019" name="Int. J. Syst. Evol. Microbiol.">
        <title>The Global Catalogue of Microorganisms (GCM) 10K type strain sequencing project: providing services to taxonomists for standard genome sequencing and annotation.</title>
        <authorList>
            <consortium name="The Broad Institute Genomics Platform"/>
            <consortium name="The Broad Institute Genome Sequencing Center for Infectious Disease"/>
            <person name="Wu L."/>
            <person name="Ma J."/>
        </authorList>
    </citation>
    <scope>NUCLEOTIDE SEQUENCE [LARGE SCALE GENOMIC DNA]</scope>
    <source>
        <strain evidence="3">CCUG 60214</strain>
    </source>
</reference>
<dbReference type="EMBL" id="JBHTLK010000423">
    <property type="protein sequence ID" value="MFD1152538.1"/>
    <property type="molecule type" value="Genomic_DNA"/>
</dbReference>
<accession>A0ABW3R679</accession>
<sequence>MSTEDRTEDRTADRNPFDPHGEPRDAAQVAGDVTDEAVAHAPWPLGGARRDVPMSGFARGIRWSDILADIERDERARQARTKDAA</sequence>
<keyword evidence="3" id="KW-1185">Reference proteome</keyword>
<dbReference type="Pfam" id="PF19731">
    <property type="entry name" value="DUF6222"/>
    <property type="match status" value="1"/>
</dbReference>
<feature type="compositionally biased region" description="Basic and acidic residues" evidence="1">
    <location>
        <begin position="1"/>
        <end position="25"/>
    </location>
</feature>